<reference evidence="3 8" key="1">
    <citation type="submission" date="2016-02" db="EMBL/GenBank/DDBJ databases">
        <authorList>
            <consortium name="Pathogen Informatics"/>
        </authorList>
    </citation>
    <scope>NUCLEOTIDE SEQUENCE [LARGE SCALE GENOMIC DNA]</scope>
    <source>
        <strain evidence="3 8">K173</strain>
        <strain evidence="5">NK65 ny</strain>
        <strain evidence="4 11">NK65e</strain>
        <strain evidence="7 9">SP11 Antwerpcl1</strain>
        <strain evidence="6 10">SP11 RLL</strain>
    </source>
</reference>
<sequence>MSEQRMCGLFLEADKLFNGNNVKVDKINGSPAYKQYCPKNKTCSNSWESIGALSKYLFTKLYNNKSNYSEYVMMWLAHKLFNIINENEKEKANKITLSSAYDEYLKKYMGNFKHSNLIYNQRGLKDANLRYMRELYTLLNYICNTIADYNKFGAKSSNLSRYSVKCFNQYISLYNAFPKCDSYLYLLAKLKKIYEEFRIYAIGNDTGNNNLDKRIRKLTAYDGKDSYSLENFKAFDFNVPECKPKNKDNIPSARDKATKTTTIIPKSENQGGDQRSQKSTHKNKDEKLKVSESESQQQKNIQLPKLGDSSLKDEPQVLNLSSNDTDTQKSPNGQINRNSGPETSQDKINMPQKPKGNHYVFDLSTLEEYEKLFKTYIEEYKKYVTSSLNDIQKHLYDNIWPTLNKDYSTYADYYKNFNIMEYLKEVEANGPQKIETLKDKLPSKENGGEDILSLPDSETPELQNTKTQDPQTQISNGQGNNHSQESLSTPEIGSTSSEQEKILDVSSKKQLKSSDDYTNIMPNIDVKTGSIRVDVEKGTYEIGFLGNLFKGQKLVVYSVIVIAILVILAVMYKYLAFGRGKKAKKKKNMKKIIKLCDENNTEMLQYIH</sequence>
<evidence type="ECO:0000313" key="5">
    <source>
        <dbReference type="EMBL" id="SCL82098.1"/>
    </source>
</evidence>
<feature type="compositionally biased region" description="Polar residues" evidence="1">
    <location>
        <begin position="318"/>
        <end position="347"/>
    </location>
</feature>
<feature type="compositionally biased region" description="Basic and acidic residues" evidence="1">
    <location>
        <begin position="438"/>
        <end position="447"/>
    </location>
</feature>
<accession>A0A113T8K5</accession>
<dbReference type="Proteomes" id="UP000219860">
    <property type="component" value="Unassembled WGS sequence"/>
</dbReference>
<protein>
    <submittedName>
        <fullName evidence="3">BIR protein</fullName>
    </submittedName>
</protein>
<dbReference type="EMBL" id="FMIH01000158">
    <property type="protein sequence ID" value="SCL83468.1"/>
    <property type="molecule type" value="Genomic_DNA"/>
</dbReference>
<keyword evidence="2" id="KW-1133">Transmembrane helix</keyword>
<evidence type="ECO:0000313" key="7">
    <source>
        <dbReference type="EMBL" id="SCL85949.1"/>
    </source>
</evidence>
<dbReference type="EMBL" id="FMIE01000050">
    <property type="protein sequence ID" value="SCL82098.1"/>
    <property type="molecule type" value="Genomic_DNA"/>
</dbReference>
<dbReference type="EMBL" id="LT160034">
    <property type="protein sequence ID" value="CXJ30238.1"/>
    <property type="molecule type" value="Genomic_DNA"/>
</dbReference>
<keyword evidence="2" id="KW-0472">Membrane</keyword>
<dbReference type="Proteomes" id="UP000516480">
    <property type="component" value="Unassembled WGS sequence"/>
</dbReference>
<evidence type="ECO:0000256" key="1">
    <source>
        <dbReference type="SAM" id="MobiDB-lite"/>
    </source>
</evidence>
<feature type="compositionally biased region" description="Polar residues" evidence="1">
    <location>
        <begin position="259"/>
        <end position="274"/>
    </location>
</feature>
<name>A0A113T8K5_PLABE</name>
<dbReference type="Proteomes" id="UP000069549">
    <property type="component" value="Chromosome 14"/>
</dbReference>
<evidence type="ECO:0000313" key="8">
    <source>
        <dbReference type="Proteomes" id="UP000069549"/>
    </source>
</evidence>
<dbReference type="Proteomes" id="UP000220214">
    <property type="component" value="Unassembled WGS sequence"/>
</dbReference>
<evidence type="ECO:0000313" key="9">
    <source>
        <dbReference type="Proteomes" id="UP000219860"/>
    </source>
</evidence>
<proteinExistence type="predicted"/>
<feature type="compositionally biased region" description="Basic and acidic residues" evidence="1">
    <location>
        <begin position="498"/>
        <end position="507"/>
    </location>
</feature>
<evidence type="ECO:0000313" key="11">
    <source>
        <dbReference type="Proteomes" id="UP000220214"/>
    </source>
</evidence>
<dbReference type="InterPro" id="IPR006477">
    <property type="entry name" value="Yir_bir_cir"/>
</dbReference>
<evidence type="ECO:0000313" key="3">
    <source>
        <dbReference type="EMBL" id="CXJ30238.1"/>
    </source>
</evidence>
<dbReference type="EMBL" id="FMII01000253">
    <property type="protein sequence ID" value="SCL85949.1"/>
    <property type="molecule type" value="Genomic_DNA"/>
</dbReference>
<evidence type="ECO:0000313" key="6">
    <source>
        <dbReference type="EMBL" id="SCL83468.1"/>
    </source>
</evidence>
<dbReference type="Pfam" id="PF06022">
    <property type="entry name" value="Cir_Bir_Yir"/>
    <property type="match status" value="1"/>
</dbReference>
<organism evidence="3 8">
    <name type="scientific">Plasmodium berghei</name>
    <dbReference type="NCBI Taxonomy" id="5821"/>
    <lineage>
        <taxon>Eukaryota</taxon>
        <taxon>Sar</taxon>
        <taxon>Alveolata</taxon>
        <taxon>Apicomplexa</taxon>
        <taxon>Aconoidasida</taxon>
        <taxon>Haemosporida</taxon>
        <taxon>Plasmodiidae</taxon>
        <taxon>Plasmodium</taxon>
        <taxon>Plasmodium (Vinckeia)</taxon>
    </lineage>
</organism>
<dbReference type="Proteomes" id="UP000219974">
    <property type="component" value="Unassembled WGS sequence"/>
</dbReference>
<feature type="compositionally biased region" description="Polar residues" evidence="1">
    <location>
        <begin position="460"/>
        <end position="497"/>
    </location>
</feature>
<evidence type="ECO:0000313" key="10">
    <source>
        <dbReference type="Proteomes" id="UP000219974"/>
    </source>
</evidence>
<feature type="compositionally biased region" description="Basic and acidic residues" evidence="1">
    <location>
        <begin position="244"/>
        <end position="258"/>
    </location>
</feature>
<evidence type="ECO:0000313" key="4">
    <source>
        <dbReference type="EMBL" id="SBW38148.1"/>
    </source>
</evidence>
<feature type="region of interest" description="Disordered" evidence="1">
    <location>
        <begin position="438"/>
        <end position="507"/>
    </location>
</feature>
<gene>
    <name evidence="3" type="ORF">PBK173_000493400</name>
    <name evidence="4" type="ORF">PBNK65E_000497500</name>
    <name evidence="5" type="ORF">PBNK65NY_000492100</name>
    <name evidence="7" type="ORF">PBSP11A_000513600</name>
    <name evidence="6" type="ORF">PBSP11RLL_000508600</name>
</gene>
<dbReference type="OMA" id="IYEEFRI"/>
<dbReference type="OrthoDB" id="373277at2759"/>
<feature type="region of interest" description="Disordered" evidence="1">
    <location>
        <begin position="244"/>
        <end position="356"/>
    </location>
</feature>
<keyword evidence="2" id="KW-0812">Transmembrane</keyword>
<feature type="compositionally biased region" description="Basic and acidic residues" evidence="1">
    <location>
        <begin position="282"/>
        <end position="292"/>
    </location>
</feature>
<dbReference type="VEuPathDB" id="PlasmoDB:PBANKA_1465600"/>
<dbReference type="EMBL" id="FLVA01000085">
    <property type="protein sequence ID" value="SBW38148.1"/>
    <property type="molecule type" value="Genomic_DNA"/>
</dbReference>
<dbReference type="AlphaFoldDB" id="A0A113T8K5"/>
<evidence type="ECO:0000256" key="2">
    <source>
        <dbReference type="SAM" id="Phobius"/>
    </source>
</evidence>
<feature type="transmembrane region" description="Helical" evidence="2">
    <location>
        <begin position="554"/>
        <end position="577"/>
    </location>
</feature>